<comment type="subcellular location">
    <subcellularLocation>
        <location evidence="2">Cytoplasm</location>
    </subcellularLocation>
    <subcellularLocation>
        <location evidence="1">Nucleus</location>
    </subcellularLocation>
</comment>
<keyword evidence="5" id="KW-0647">Proteasome</keyword>
<evidence type="ECO:0000256" key="6">
    <source>
        <dbReference type="ARBA" id="ARBA00023242"/>
    </source>
</evidence>
<dbReference type="InterPro" id="IPR044868">
    <property type="entry name" value="Rpn13/ADRM1_Pru"/>
</dbReference>
<dbReference type="InterPro" id="IPR038633">
    <property type="entry name" value="Rpn13/ADRM1_Pru_sf"/>
</dbReference>
<dbReference type="InterPro" id="IPR032368">
    <property type="entry name" value="RPN13_DEUBAD"/>
</dbReference>
<evidence type="ECO:0000256" key="8">
    <source>
        <dbReference type="ARBA" id="ARBA00070663"/>
    </source>
</evidence>
<comment type="function">
    <text evidence="7">May function as a proteasomal ubiquitin receptor. May promote the deubiquitinating activity associated with the 26S proteasome.</text>
</comment>
<dbReference type="InterPro" id="IPR006773">
    <property type="entry name" value="Rpn13/ADRM1"/>
</dbReference>
<keyword evidence="13" id="KW-1185">Reference proteome</keyword>
<evidence type="ECO:0000256" key="2">
    <source>
        <dbReference type="ARBA" id="ARBA00004496"/>
    </source>
</evidence>
<feature type="domain" description="Pru" evidence="11">
    <location>
        <begin position="14"/>
        <end position="127"/>
    </location>
</feature>
<protein>
    <recommendedName>
        <fullName evidence="8">Proteasomal ubiquitin receptor ADRM1 homolog</fullName>
    </recommendedName>
</protein>
<dbReference type="GO" id="GO:0005737">
    <property type="term" value="C:cytoplasm"/>
    <property type="evidence" value="ECO:0007669"/>
    <property type="project" value="UniProtKB-SubCell"/>
</dbReference>
<evidence type="ECO:0000256" key="1">
    <source>
        <dbReference type="ARBA" id="ARBA00004123"/>
    </source>
</evidence>
<dbReference type="Proteomes" id="UP000677054">
    <property type="component" value="Unassembled WGS sequence"/>
</dbReference>
<keyword evidence="6" id="KW-0539">Nucleus</keyword>
<dbReference type="Pfam" id="PF04683">
    <property type="entry name" value="Rpn13_ADRM1_Pru"/>
    <property type="match status" value="1"/>
</dbReference>
<feature type="compositionally biased region" description="Low complexity" evidence="9">
    <location>
        <begin position="202"/>
        <end position="234"/>
    </location>
</feature>
<proteinExistence type="inferred from homology"/>
<dbReference type="PANTHER" id="PTHR12225:SF0">
    <property type="entry name" value="PROTEASOMAL UBIQUITIN RECEPTOR ADRM1"/>
    <property type="match status" value="1"/>
</dbReference>
<dbReference type="PANTHER" id="PTHR12225">
    <property type="entry name" value="ADHESION REGULATING MOLECULE 1 110 KDA CELL MEMBRANE GLYCOPROTEIN"/>
    <property type="match status" value="1"/>
</dbReference>
<evidence type="ECO:0000256" key="5">
    <source>
        <dbReference type="ARBA" id="ARBA00022942"/>
    </source>
</evidence>
<feature type="compositionally biased region" description="Basic and acidic residues" evidence="9">
    <location>
        <begin position="393"/>
        <end position="409"/>
    </location>
</feature>
<evidence type="ECO:0000256" key="7">
    <source>
        <dbReference type="ARBA" id="ARBA00054744"/>
    </source>
</evidence>
<dbReference type="EMBL" id="CAJPEV010002588">
    <property type="protein sequence ID" value="CAG0897404.1"/>
    <property type="molecule type" value="Genomic_DNA"/>
</dbReference>
<dbReference type="GO" id="GO:0061133">
    <property type="term" value="F:endopeptidase activator activity"/>
    <property type="evidence" value="ECO:0007669"/>
    <property type="project" value="TreeGrafter"/>
</dbReference>
<evidence type="ECO:0000313" key="12">
    <source>
        <dbReference type="EMBL" id="CAD7249973.1"/>
    </source>
</evidence>
<name>A0A7R9A9L2_9CRUS</name>
<dbReference type="GO" id="GO:0070628">
    <property type="term" value="F:proteasome binding"/>
    <property type="evidence" value="ECO:0007669"/>
    <property type="project" value="TreeGrafter"/>
</dbReference>
<evidence type="ECO:0000256" key="9">
    <source>
        <dbReference type="SAM" id="MobiDB-lite"/>
    </source>
</evidence>
<dbReference type="OrthoDB" id="340431at2759"/>
<dbReference type="GO" id="GO:0008541">
    <property type="term" value="C:proteasome regulatory particle, lid subcomplex"/>
    <property type="evidence" value="ECO:0007669"/>
    <property type="project" value="TreeGrafter"/>
</dbReference>
<comment type="similarity">
    <text evidence="3">Belongs to the ADRM1 family.</text>
</comment>
<dbReference type="InterPro" id="IPR038108">
    <property type="entry name" value="RPN13_DEUBAD_sf"/>
</dbReference>
<evidence type="ECO:0000256" key="4">
    <source>
        <dbReference type="ARBA" id="ARBA00022490"/>
    </source>
</evidence>
<dbReference type="InterPro" id="IPR044867">
    <property type="entry name" value="DEUBAD_dom"/>
</dbReference>
<sequence length="409" mass="43559">MAGLSPLFGGVGRSQSKNLVEFRAGKMFMKGNTVHPDKRKGTVYVYQSDDTLMHFCWKDRSSGSVEDDLIIFPDDVEFKKIPECTTGRVFLLKFKSSSRKLFFWMQEPKVDKDEEFCNKVNEYLNHPPSQRRRHDTDGGSLPIGSLPPELAQLAGSGNSDVQNLLSGMSQQQLLQLFGMGGLGSLLGGVQGGSRGSSRESSRPTSSTTSLASGVQPQASSSGPASSEPAAAQGAKESESASRVPASSVGSSGKPPTPVSSQGPIQLSDLQNILQCITVPPDAAAGGSDAHPTSHTQGEALQPILSNKQFVERLKQYLPPTEDQSALPASDHLKDTIHSPQFQQAVAVFSAALQSGQLGPLIKEFGLGEDAVKAADAGDMGAFVKALSKKKKGDRGNEKKEIDDEHMACD</sequence>
<evidence type="ECO:0000259" key="10">
    <source>
        <dbReference type="PROSITE" id="PS51916"/>
    </source>
</evidence>
<dbReference type="FunFam" id="2.30.29.70:FF:000001">
    <property type="entry name" value="Proteasomal ubiquitin receptor ADRM1"/>
    <property type="match status" value="1"/>
</dbReference>
<dbReference type="PROSITE" id="PS51916">
    <property type="entry name" value="DEUBAD"/>
    <property type="match status" value="1"/>
</dbReference>
<dbReference type="Gene3D" id="1.10.2020.20">
    <property type="match status" value="1"/>
</dbReference>
<dbReference type="GO" id="GO:0005634">
    <property type="term" value="C:nucleus"/>
    <property type="evidence" value="ECO:0007669"/>
    <property type="project" value="UniProtKB-SubCell"/>
</dbReference>
<reference evidence="12" key="1">
    <citation type="submission" date="2020-11" db="EMBL/GenBank/DDBJ databases">
        <authorList>
            <person name="Tran Van P."/>
        </authorList>
    </citation>
    <scope>NUCLEOTIDE SEQUENCE</scope>
</reference>
<organism evidence="12">
    <name type="scientific">Darwinula stevensoni</name>
    <dbReference type="NCBI Taxonomy" id="69355"/>
    <lineage>
        <taxon>Eukaryota</taxon>
        <taxon>Metazoa</taxon>
        <taxon>Ecdysozoa</taxon>
        <taxon>Arthropoda</taxon>
        <taxon>Crustacea</taxon>
        <taxon>Oligostraca</taxon>
        <taxon>Ostracoda</taxon>
        <taxon>Podocopa</taxon>
        <taxon>Podocopida</taxon>
        <taxon>Darwinulocopina</taxon>
        <taxon>Darwinuloidea</taxon>
        <taxon>Darwinulidae</taxon>
        <taxon>Darwinula</taxon>
    </lineage>
</organism>
<dbReference type="EMBL" id="LR902105">
    <property type="protein sequence ID" value="CAD7249973.1"/>
    <property type="molecule type" value="Genomic_DNA"/>
</dbReference>
<keyword evidence="4" id="KW-0963">Cytoplasm</keyword>
<dbReference type="Pfam" id="PF16550">
    <property type="entry name" value="RPN13_C"/>
    <property type="match status" value="1"/>
</dbReference>
<evidence type="ECO:0000313" key="13">
    <source>
        <dbReference type="Proteomes" id="UP000677054"/>
    </source>
</evidence>
<dbReference type="AlphaFoldDB" id="A0A7R9A9L2"/>
<feature type="region of interest" description="Disordered" evidence="9">
    <location>
        <begin position="188"/>
        <end position="263"/>
    </location>
</feature>
<feature type="domain" description="DEUBAD" evidence="10">
    <location>
        <begin position="280"/>
        <end position="396"/>
    </location>
</feature>
<dbReference type="CDD" id="cd13314">
    <property type="entry name" value="PH_Rpn13"/>
    <property type="match status" value="1"/>
</dbReference>
<feature type="region of interest" description="Disordered" evidence="9">
    <location>
        <begin position="124"/>
        <end position="148"/>
    </location>
</feature>
<feature type="region of interest" description="Disordered" evidence="9">
    <location>
        <begin position="386"/>
        <end position="409"/>
    </location>
</feature>
<gene>
    <name evidence="12" type="ORF">DSTB1V02_LOCUS9757</name>
</gene>
<evidence type="ECO:0000259" key="11">
    <source>
        <dbReference type="PROSITE" id="PS51917"/>
    </source>
</evidence>
<evidence type="ECO:0000256" key="3">
    <source>
        <dbReference type="ARBA" id="ARBA00009216"/>
    </source>
</evidence>
<accession>A0A7R9A9L2</accession>
<dbReference type="PROSITE" id="PS51917">
    <property type="entry name" value="PRU"/>
    <property type="match status" value="1"/>
</dbReference>
<dbReference type="Gene3D" id="2.30.29.70">
    <property type="entry name" value="Proteasomal ubiquitin receptor Rpn13/ADRM1"/>
    <property type="match status" value="1"/>
</dbReference>